<dbReference type="Gene3D" id="3.10.450.50">
    <property type="match status" value="1"/>
</dbReference>
<dbReference type="AlphaFoldDB" id="A0AAE0M216"/>
<accession>A0AAE0M216</accession>
<sequence length="202" mass="22040">MATPTPSSPTTTTSLTTVKPAAALSATRMHTINSLLEGYSSLSIPKLLKPLAPVFTQSVLPRSLGMNTPRNRESFAQHAEGIFSVFEQFRLVPESIYEDEARGAVVVHARMEGTMKSNGGEWRNECIMLVKLSADGNQVVEIKEFVDSAKAVEMKKRHAPKDFDGNGADDGNGGLRLLVRNTMLVTGIAAGMFYGVRRMLQR</sequence>
<proteinExistence type="predicted"/>
<dbReference type="PANTHER" id="PTHR39598">
    <property type="entry name" value="AUSTINOL SYNTHESIS PROTEIN F-RELATED"/>
    <property type="match status" value="1"/>
</dbReference>
<dbReference type="InterPro" id="IPR050977">
    <property type="entry name" value="Fungal_Meroterpenoid_Isomerase"/>
</dbReference>
<name>A0AAE0M216_9PEZI</name>
<dbReference type="InterPro" id="IPR032710">
    <property type="entry name" value="NTF2-like_dom_sf"/>
</dbReference>
<dbReference type="Proteomes" id="UP001283341">
    <property type="component" value="Unassembled WGS sequence"/>
</dbReference>
<protein>
    <recommendedName>
        <fullName evidence="3">SnoaL-like domain-containing protein</fullName>
    </recommendedName>
</protein>
<dbReference type="EMBL" id="JAUEDM010000005">
    <property type="protein sequence ID" value="KAK3315903.1"/>
    <property type="molecule type" value="Genomic_DNA"/>
</dbReference>
<reference evidence="1" key="2">
    <citation type="submission" date="2023-06" db="EMBL/GenBank/DDBJ databases">
        <authorList>
            <consortium name="Lawrence Berkeley National Laboratory"/>
            <person name="Haridas S."/>
            <person name="Hensen N."/>
            <person name="Bonometti L."/>
            <person name="Westerberg I."/>
            <person name="Brannstrom I.O."/>
            <person name="Guillou S."/>
            <person name="Cros-Aarteil S."/>
            <person name="Calhoun S."/>
            <person name="Kuo A."/>
            <person name="Mondo S."/>
            <person name="Pangilinan J."/>
            <person name="Riley R."/>
            <person name="Labutti K."/>
            <person name="Andreopoulos B."/>
            <person name="Lipzen A."/>
            <person name="Chen C."/>
            <person name="Yanf M."/>
            <person name="Daum C."/>
            <person name="Ng V."/>
            <person name="Clum A."/>
            <person name="Steindorff A."/>
            <person name="Ohm R."/>
            <person name="Martin F."/>
            <person name="Silar P."/>
            <person name="Natvig D."/>
            <person name="Lalanne C."/>
            <person name="Gautier V."/>
            <person name="Ament-Velasquez S.L."/>
            <person name="Kruys A."/>
            <person name="Hutchinson M.I."/>
            <person name="Powell A.J."/>
            <person name="Barry K."/>
            <person name="Miller A.N."/>
            <person name="Grigoriev I.V."/>
            <person name="Debuchy R."/>
            <person name="Gladieux P."/>
            <person name="Thoren M.H."/>
            <person name="Johannesson H."/>
        </authorList>
    </citation>
    <scope>NUCLEOTIDE SEQUENCE</scope>
    <source>
        <strain evidence="1">CBS 118394</strain>
    </source>
</reference>
<evidence type="ECO:0008006" key="3">
    <source>
        <dbReference type="Google" id="ProtNLM"/>
    </source>
</evidence>
<comment type="caution">
    <text evidence="1">The sequence shown here is derived from an EMBL/GenBank/DDBJ whole genome shotgun (WGS) entry which is preliminary data.</text>
</comment>
<organism evidence="1 2">
    <name type="scientific">Apodospora peruviana</name>
    <dbReference type="NCBI Taxonomy" id="516989"/>
    <lineage>
        <taxon>Eukaryota</taxon>
        <taxon>Fungi</taxon>
        <taxon>Dikarya</taxon>
        <taxon>Ascomycota</taxon>
        <taxon>Pezizomycotina</taxon>
        <taxon>Sordariomycetes</taxon>
        <taxon>Sordariomycetidae</taxon>
        <taxon>Sordariales</taxon>
        <taxon>Lasiosphaeriaceae</taxon>
        <taxon>Apodospora</taxon>
    </lineage>
</organism>
<dbReference type="SUPFAM" id="SSF54427">
    <property type="entry name" value="NTF2-like"/>
    <property type="match status" value="1"/>
</dbReference>
<evidence type="ECO:0000313" key="1">
    <source>
        <dbReference type="EMBL" id="KAK3315903.1"/>
    </source>
</evidence>
<dbReference type="PANTHER" id="PTHR39598:SF1">
    <property type="entry name" value="AUSTINOID BIOSYNTHESIS CLUSTERS PROTEIN F-RELATED"/>
    <property type="match status" value="1"/>
</dbReference>
<gene>
    <name evidence="1" type="ORF">B0H66DRAFT_479101</name>
</gene>
<reference evidence="1" key="1">
    <citation type="journal article" date="2023" name="Mol. Phylogenet. Evol.">
        <title>Genome-scale phylogeny and comparative genomics of the fungal order Sordariales.</title>
        <authorList>
            <person name="Hensen N."/>
            <person name="Bonometti L."/>
            <person name="Westerberg I."/>
            <person name="Brannstrom I.O."/>
            <person name="Guillou S."/>
            <person name="Cros-Aarteil S."/>
            <person name="Calhoun S."/>
            <person name="Haridas S."/>
            <person name="Kuo A."/>
            <person name="Mondo S."/>
            <person name="Pangilinan J."/>
            <person name="Riley R."/>
            <person name="LaButti K."/>
            <person name="Andreopoulos B."/>
            <person name="Lipzen A."/>
            <person name="Chen C."/>
            <person name="Yan M."/>
            <person name="Daum C."/>
            <person name="Ng V."/>
            <person name="Clum A."/>
            <person name="Steindorff A."/>
            <person name="Ohm R.A."/>
            <person name="Martin F."/>
            <person name="Silar P."/>
            <person name="Natvig D.O."/>
            <person name="Lalanne C."/>
            <person name="Gautier V."/>
            <person name="Ament-Velasquez S.L."/>
            <person name="Kruys A."/>
            <person name="Hutchinson M.I."/>
            <person name="Powell A.J."/>
            <person name="Barry K."/>
            <person name="Miller A.N."/>
            <person name="Grigoriev I.V."/>
            <person name="Debuchy R."/>
            <person name="Gladieux P."/>
            <person name="Hiltunen Thoren M."/>
            <person name="Johannesson H."/>
        </authorList>
    </citation>
    <scope>NUCLEOTIDE SEQUENCE</scope>
    <source>
        <strain evidence="1">CBS 118394</strain>
    </source>
</reference>
<keyword evidence="2" id="KW-1185">Reference proteome</keyword>
<evidence type="ECO:0000313" key="2">
    <source>
        <dbReference type="Proteomes" id="UP001283341"/>
    </source>
</evidence>